<dbReference type="InterPro" id="IPR050272">
    <property type="entry name" value="Isochorismatase-like_hydrls"/>
</dbReference>
<dbReference type="InterPro" id="IPR036380">
    <property type="entry name" value="Isochorismatase-like_sf"/>
</dbReference>
<gene>
    <name evidence="3" type="ORF">ET471_04870</name>
</gene>
<name>A0A4P6F1S7_9MICO</name>
<dbReference type="RefSeq" id="WP_129186852.1">
    <property type="nucleotide sequence ID" value="NZ_CP035493.1"/>
</dbReference>
<dbReference type="KEGG" id="xya:ET471_04870"/>
<dbReference type="GO" id="GO:0016787">
    <property type="term" value="F:hydrolase activity"/>
    <property type="evidence" value="ECO:0007669"/>
    <property type="project" value="UniProtKB-KW"/>
</dbReference>
<dbReference type="PANTHER" id="PTHR43540:SF7">
    <property type="entry name" value="ISOCHORISMATASE FAMILY PROTEIN YECD"/>
    <property type="match status" value="1"/>
</dbReference>
<dbReference type="PANTHER" id="PTHR43540">
    <property type="entry name" value="PEROXYUREIDOACRYLATE/UREIDOACRYLATE AMIDOHYDROLASE-RELATED"/>
    <property type="match status" value="1"/>
</dbReference>
<dbReference type="OrthoDB" id="9794942at2"/>
<proteinExistence type="predicted"/>
<sequence length="200" mass="20775">MPVTTLDPRSALVVVDLQAGIAGMPTEPHAAADVVARSARLADAFRAKDLPVVLVRVTALPDGADAVRGRSDLTAAAPAGQAAAARPAGWDVIVDELGGPAGKDGDIVVTKRNWGAFYGTDLDVQLRRRGVTHVVITGIATSIGVESTARQAHEHDYHVTVATDAVADRSTVDHEHAVTRIFPRLAETGTTAEVLALLGA</sequence>
<dbReference type="InterPro" id="IPR000868">
    <property type="entry name" value="Isochorismatase-like_dom"/>
</dbReference>
<dbReference type="Gene3D" id="3.40.50.850">
    <property type="entry name" value="Isochorismatase-like"/>
    <property type="match status" value="1"/>
</dbReference>
<feature type="domain" description="Isochorismatase-like" evidence="2">
    <location>
        <begin position="10"/>
        <end position="193"/>
    </location>
</feature>
<dbReference type="SUPFAM" id="SSF52499">
    <property type="entry name" value="Isochorismatase-like hydrolases"/>
    <property type="match status" value="1"/>
</dbReference>
<dbReference type="Proteomes" id="UP000292118">
    <property type="component" value="Chromosome"/>
</dbReference>
<protein>
    <submittedName>
        <fullName evidence="3">Isochorismatase family protein</fullName>
    </submittedName>
</protein>
<keyword evidence="4" id="KW-1185">Reference proteome</keyword>
<evidence type="ECO:0000256" key="1">
    <source>
        <dbReference type="ARBA" id="ARBA00022801"/>
    </source>
</evidence>
<evidence type="ECO:0000313" key="3">
    <source>
        <dbReference type="EMBL" id="QAY69452.1"/>
    </source>
</evidence>
<evidence type="ECO:0000259" key="2">
    <source>
        <dbReference type="Pfam" id="PF00857"/>
    </source>
</evidence>
<dbReference type="AlphaFoldDB" id="A0A4P6F1S7"/>
<dbReference type="EMBL" id="CP035493">
    <property type="protein sequence ID" value="QAY69452.1"/>
    <property type="molecule type" value="Genomic_DNA"/>
</dbReference>
<keyword evidence="1" id="KW-0378">Hydrolase</keyword>
<accession>A0A4P6F1S7</accession>
<dbReference type="Pfam" id="PF00857">
    <property type="entry name" value="Isochorismatase"/>
    <property type="match status" value="1"/>
</dbReference>
<organism evidence="3 4">
    <name type="scientific">Xylanimonas protaetiae</name>
    <dbReference type="NCBI Taxonomy" id="2509457"/>
    <lineage>
        <taxon>Bacteria</taxon>
        <taxon>Bacillati</taxon>
        <taxon>Actinomycetota</taxon>
        <taxon>Actinomycetes</taxon>
        <taxon>Micrococcales</taxon>
        <taxon>Promicromonosporaceae</taxon>
        <taxon>Xylanimonas</taxon>
    </lineage>
</organism>
<dbReference type="CDD" id="cd00431">
    <property type="entry name" value="cysteine_hydrolases"/>
    <property type="match status" value="1"/>
</dbReference>
<evidence type="ECO:0000313" key="4">
    <source>
        <dbReference type="Proteomes" id="UP000292118"/>
    </source>
</evidence>
<reference evidence="3 4" key="1">
    <citation type="submission" date="2019-01" db="EMBL/GenBank/DDBJ databases">
        <title>Genome sequencing of strain FW10M-9.</title>
        <authorList>
            <person name="Heo J."/>
            <person name="Kim S.-J."/>
            <person name="Kim J.-S."/>
            <person name="Hong S.-B."/>
            <person name="Kwon S.-W."/>
        </authorList>
    </citation>
    <scope>NUCLEOTIDE SEQUENCE [LARGE SCALE GENOMIC DNA]</scope>
    <source>
        <strain evidence="3 4">FW10M-9</strain>
    </source>
</reference>